<reference evidence="2" key="3">
    <citation type="journal article" date="2006" name="Nucleic Acids Res.">
        <title>The Rice Annotation Project Database (RAP-DB): hub for Oryza sativa ssp. japonica genome information.</title>
        <authorList>
            <person name="Ohyanagi H."/>
            <person name="Tanaka T."/>
            <person name="Sakai H."/>
            <person name="Shigemoto Y."/>
            <person name="Yamaguchi K."/>
            <person name="Habara T."/>
            <person name="Fujii Y."/>
            <person name="Antonio B.A."/>
            <person name="Nagamura Y."/>
            <person name="Imanishi T."/>
            <person name="Ikeo K."/>
            <person name="Itoh T."/>
            <person name="Gojobori T."/>
            <person name="Sasaki T."/>
        </authorList>
    </citation>
    <scope>NUCLEOTIDE SEQUENCE</scope>
</reference>
<reference evidence="2" key="4">
    <citation type="journal article" date="2007" name="Genome Res.">
        <title>Curated Genome Annotation of Oryza sativa ssp. japonica and Comparative Genome Analysis with Arabidopsis thaliana.</title>
        <authorList>
            <consortium name="The Rice Annotation Project (RAP)"/>
            <person name="Itoh T."/>
            <person name="Tanaka T."/>
            <person name="Barrero R.A."/>
            <person name="Yamasaki C."/>
            <person name="Fujii Y."/>
            <person name="Hilton P.B."/>
            <person name="Antonio B.A."/>
            <person name="Aono H."/>
            <person name="Apweiler R."/>
            <person name="Bruskiewich R."/>
            <person name="Bureau T."/>
            <person name="Burr F."/>
            <person name="Costa de Oliveira A."/>
            <person name="Fuks G."/>
            <person name="Habara T."/>
            <person name="Haberer G."/>
            <person name="Han B."/>
            <person name="Harada E."/>
            <person name="Hiraki A.T."/>
            <person name="Hirochika H."/>
            <person name="Hoen D."/>
            <person name="Hokari H."/>
            <person name="Hosokawa S."/>
            <person name="Hsing Y."/>
            <person name="Ikawa H."/>
            <person name="Ikeo K."/>
            <person name="Imanishi T."/>
            <person name="Ito Y."/>
            <person name="Jaiswal P."/>
            <person name="Kanno M."/>
            <person name="Kawahara Y."/>
            <person name="Kawamura T."/>
            <person name="Kawashima H."/>
            <person name="Khurana J.P."/>
            <person name="Kikuchi S."/>
            <person name="Komatsu S."/>
            <person name="Koyanagi K.O."/>
            <person name="Kubooka H."/>
            <person name="Lieberherr D."/>
            <person name="Lin Y.C."/>
            <person name="Lonsdale D."/>
            <person name="Matsumoto T."/>
            <person name="Matsuya A."/>
            <person name="McCombie W.R."/>
            <person name="Messing J."/>
            <person name="Miyao A."/>
            <person name="Mulder N."/>
            <person name="Nagamura Y."/>
            <person name="Nam J."/>
            <person name="Namiki N."/>
            <person name="Numa H."/>
            <person name="Nurimoto S."/>
            <person name="O'donovan C."/>
            <person name="Ohyanagi H."/>
            <person name="Okido T."/>
            <person name="Oota S."/>
            <person name="Osato N."/>
            <person name="Palmer L.E."/>
            <person name="Quetier F."/>
            <person name="Raghuvanshi S."/>
            <person name="Saichi N."/>
            <person name="Sakai H."/>
            <person name="Sakai Y."/>
            <person name="Sakata K."/>
            <person name="Sakurai T."/>
            <person name="Sato F."/>
            <person name="Sato Y."/>
            <person name="Schoof H."/>
            <person name="Seki M."/>
            <person name="Shibata M."/>
            <person name="Shimizu Y."/>
            <person name="Shinozaki K."/>
            <person name="Shinso Y."/>
            <person name="Singh N.K."/>
            <person name="Smith-White B."/>
            <person name="Takeda J."/>
            <person name="Tanino M."/>
            <person name="Tatusova T."/>
            <person name="Thongjuea S."/>
            <person name="Todokoro F."/>
            <person name="Tsugane M."/>
            <person name="Tyagi A.K."/>
            <person name="Vanavichit A."/>
            <person name="Wang A."/>
            <person name="Wing R.A."/>
            <person name="Yamaguchi K."/>
            <person name="Yamamoto M."/>
            <person name="Yamamoto N."/>
            <person name="Yu Y."/>
            <person name="Zhang H."/>
            <person name="Zhao Q."/>
            <person name="Higo K."/>
            <person name="Burr B."/>
            <person name="Gojobori T."/>
            <person name="Sasaki T."/>
        </authorList>
    </citation>
    <scope>NUCLEOTIDE SEQUENCE</scope>
</reference>
<evidence type="ECO:0000313" key="3">
    <source>
        <dbReference type="Proteomes" id="UP000000763"/>
    </source>
</evidence>
<protein>
    <submittedName>
        <fullName evidence="2">Os08g0233900 protein</fullName>
    </submittedName>
</protein>
<gene>
    <name evidence="2" type="ordered locus">Os08g0233900</name>
    <name evidence="1" type="ORF">B1047A05.34</name>
</gene>
<dbReference type="EMBL" id="AP008214">
    <property type="protein sequence ID" value="BAF23223.1"/>
    <property type="molecule type" value="Genomic_DNA"/>
</dbReference>
<dbReference type="KEGG" id="dosa:Os08g0233900"/>
<reference evidence="2" key="8">
    <citation type="submission" date="2012-08" db="EMBL/GenBank/DDBJ databases">
        <title>The Second Rice Annotation Project Meeting (RAP2).</title>
        <authorList>
            <consortium name="The Rice Annotation Project (RAP)"/>
        </authorList>
    </citation>
    <scope>NUCLEOTIDE SEQUENCE</scope>
</reference>
<reference evidence="2 3" key="2">
    <citation type="journal article" date="2005" name="Nature">
        <title>The map-based sequence of the rice genome.</title>
        <authorList>
            <consortium name="International rice genome sequencing project (IRGSP)"/>
            <person name="Matsumoto T."/>
            <person name="Wu J."/>
            <person name="Kanamori H."/>
            <person name="Katayose Y."/>
            <person name="Fujisawa M."/>
            <person name="Namiki N."/>
            <person name="Mizuno H."/>
            <person name="Yamamoto K."/>
            <person name="Antonio B.A."/>
            <person name="Baba T."/>
            <person name="Sakata K."/>
            <person name="Nagamura Y."/>
            <person name="Aoki H."/>
            <person name="Arikawa K."/>
            <person name="Arita K."/>
            <person name="Bito T."/>
            <person name="Chiden Y."/>
            <person name="Fujitsuka N."/>
            <person name="Fukunaka R."/>
            <person name="Hamada M."/>
            <person name="Harada C."/>
            <person name="Hayashi A."/>
            <person name="Hijishita S."/>
            <person name="Honda M."/>
            <person name="Hosokawa S."/>
            <person name="Ichikawa Y."/>
            <person name="Idonuma A."/>
            <person name="Iijima M."/>
            <person name="Ikeda M."/>
            <person name="Ikeno M."/>
            <person name="Ito K."/>
            <person name="Ito S."/>
            <person name="Ito T."/>
            <person name="Ito Y."/>
            <person name="Ito Y."/>
            <person name="Iwabuchi A."/>
            <person name="Kamiya K."/>
            <person name="Karasawa W."/>
            <person name="Kurita K."/>
            <person name="Katagiri S."/>
            <person name="Kikuta A."/>
            <person name="Kobayashi H."/>
            <person name="Kobayashi N."/>
            <person name="Machita K."/>
            <person name="Maehara T."/>
            <person name="Masukawa M."/>
            <person name="Mizubayashi T."/>
            <person name="Mukai Y."/>
            <person name="Nagasaki H."/>
            <person name="Nagata Y."/>
            <person name="Naito S."/>
            <person name="Nakashima M."/>
            <person name="Nakama Y."/>
            <person name="Nakamichi Y."/>
            <person name="Nakamura M."/>
            <person name="Meguro A."/>
            <person name="Negishi M."/>
            <person name="Ohta I."/>
            <person name="Ohta T."/>
            <person name="Okamoto M."/>
            <person name="Ono N."/>
            <person name="Saji S."/>
            <person name="Sakaguchi M."/>
            <person name="Sakai K."/>
            <person name="Shibata M."/>
            <person name="Shimokawa T."/>
            <person name="Song J."/>
            <person name="Takazaki Y."/>
            <person name="Terasawa K."/>
            <person name="Tsugane M."/>
            <person name="Tsuji K."/>
            <person name="Ueda S."/>
            <person name="Waki K."/>
            <person name="Yamagata H."/>
            <person name="Yamamoto M."/>
            <person name="Yamamoto S."/>
            <person name="Yamane H."/>
            <person name="Yoshiki S."/>
            <person name="Yoshihara R."/>
            <person name="Yukawa K."/>
            <person name="Zhong H."/>
            <person name="Yano M."/>
            <person name="Yuan Q."/>
            <person name="Ouyang S."/>
            <person name="Liu J."/>
            <person name="Jones K.M."/>
            <person name="Gansberger K."/>
            <person name="Moffat K."/>
            <person name="Hill J."/>
            <person name="Bera J."/>
            <person name="Fadrosh D."/>
            <person name="Jin S."/>
            <person name="Johri S."/>
            <person name="Kim M."/>
            <person name="Overton L."/>
            <person name="Reardon M."/>
            <person name="Tsitrin T."/>
            <person name="Vuong H."/>
            <person name="Weaver B."/>
            <person name="Ciecko A."/>
            <person name="Tallon L."/>
            <person name="Jackson J."/>
            <person name="Pai G."/>
            <person name="Aken S.V."/>
            <person name="Utterback T."/>
            <person name="Reidmuller S."/>
            <person name="Feldblyum T."/>
            <person name="Hsiao J."/>
            <person name="Zismann V."/>
            <person name="Iobst S."/>
            <person name="de Vazeille A.R."/>
            <person name="Buell C.R."/>
            <person name="Ying K."/>
            <person name="Li Y."/>
            <person name="Lu T."/>
            <person name="Huang Y."/>
            <person name="Zhao Q."/>
            <person name="Feng Q."/>
            <person name="Zhang L."/>
            <person name="Zhu J."/>
            <person name="Weng Q."/>
            <person name="Mu J."/>
            <person name="Lu Y."/>
            <person name="Fan D."/>
            <person name="Liu Y."/>
            <person name="Guan J."/>
            <person name="Zhang Y."/>
            <person name="Yu S."/>
            <person name="Liu X."/>
            <person name="Zhang Y."/>
            <person name="Hong G."/>
            <person name="Han B."/>
            <person name="Choisne N."/>
            <person name="Demange N."/>
            <person name="Orjeda G."/>
            <person name="Samain S."/>
            <person name="Cattolico L."/>
            <person name="Pelletier E."/>
            <person name="Couloux A."/>
            <person name="Segurens B."/>
            <person name="Wincker P."/>
            <person name="D'Hont A."/>
            <person name="Scarpelli C."/>
            <person name="Weissenbach J."/>
            <person name="Salanoubat M."/>
            <person name="Quetier F."/>
            <person name="Yu Y."/>
            <person name="Kim H.R."/>
            <person name="Rambo T."/>
            <person name="Currie J."/>
            <person name="Collura K."/>
            <person name="Luo M."/>
            <person name="Yang T."/>
            <person name="Ammiraju J.S.S."/>
            <person name="Engler F."/>
            <person name="Soderlund C."/>
            <person name="Wing R.A."/>
            <person name="Palmer L.E."/>
            <person name="de la Bastide M."/>
            <person name="Spiegel L."/>
            <person name="Nascimento L."/>
            <person name="Zutavern T."/>
            <person name="O'Shaughnessy A."/>
            <person name="Dike S."/>
            <person name="Dedhia N."/>
            <person name="Preston R."/>
            <person name="Balija V."/>
            <person name="McCombie W.R."/>
            <person name="Chow T."/>
            <person name="Chen H."/>
            <person name="Chung M."/>
            <person name="Chen C."/>
            <person name="Shaw J."/>
            <person name="Wu H."/>
            <person name="Hsiao K."/>
            <person name="Chao Y."/>
            <person name="Chu M."/>
            <person name="Cheng C."/>
            <person name="Hour A."/>
            <person name="Lee P."/>
            <person name="Lin S."/>
            <person name="Lin Y."/>
            <person name="Liou J."/>
            <person name="Liu S."/>
            <person name="Hsing Y."/>
            <person name="Raghuvanshi S."/>
            <person name="Mohanty A."/>
            <person name="Bharti A.K."/>
            <person name="Gaur A."/>
            <person name="Gupta V."/>
            <person name="Kumar D."/>
            <person name="Ravi V."/>
            <person name="Vij S."/>
            <person name="Kapur A."/>
            <person name="Khurana P."/>
            <person name="Khurana P."/>
            <person name="Khurana J.P."/>
            <person name="Tyagi A.K."/>
            <person name="Gaikwad K."/>
            <person name="Singh A."/>
            <person name="Dalal V."/>
            <person name="Srivastava S."/>
            <person name="Dixit A."/>
            <person name="Pal A.K."/>
            <person name="Ghazi I.A."/>
            <person name="Yadav M."/>
            <person name="Pandit A."/>
            <person name="Bhargava A."/>
            <person name="Sureshbabu K."/>
            <person name="Batra K."/>
            <person name="Sharma T.R."/>
            <person name="Mohapatra T."/>
            <person name="Singh N.K."/>
            <person name="Messing J."/>
            <person name="Nelson A.B."/>
            <person name="Fuks G."/>
            <person name="Kavchok S."/>
            <person name="Keizer G."/>
            <person name="Linton E."/>
            <person name="Llaca V."/>
            <person name="Song R."/>
            <person name="Tanyolac B."/>
            <person name="Young S."/>
            <person name="Ho-Il K."/>
            <person name="Hahn J.H."/>
            <person name="Sangsakoo G."/>
            <person name="Vanavichit A."/>
            <person name="de Mattos Luiz.A.T."/>
            <person name="Zimmer P.D."/>
            <person name="Malone G."/>
            <person name="Dellagostin O."/>
            <person name="de Oliveira A.C."/>
            <person name="Bevan M."/>
            <person name="Bancroft I."/>
            <person name="Minx P."/>
            <person name="Cordum H."/>
            <person name="Wilson R."/>
            <person name="Cheng Z."/>
            <person name="Jin W."/>
            <person name="Jiang J."/>
            <person name="Leong S.A."/>
            <person name="Iwama H."/>
            <person name="Gojobori T."/>
            <person name="Itoh T."/>
            <person name="Niimura Y."/>
            <person name="Fujii Y."/>
            <person name="Habara T."/>
            <person name="Sakai H."/>
            <person name="Sato Y."/>
            <person name="Wilson G."/>
            <person name="Kumar K."/>
            <person name="McCouch S."/>
            <person name="Juretic N."/>
            <person name="Hoen D."/>
            <person name="Wright S."/>
            <person name="Bruskiewich R."/>
            <person name="Bureau T."/>
            <person name="Miyao A."/>
            <person name="Hirochika H."/>
            <person name="Nishikawa T."/>
            <person name="Kadowaki K."/>
            <person name="Sugiura M."/>
            <person name="Burr B."/>
            <person name="Sasaki T."/>
        </authorList>
    </citation>
    <scope>NUCLEOTIDE SEQUENCE [LARGE SCALE GENOMIC DNA]</scope>
    <source>
        <strain evidence="3">cv. Nipponbare</strain>
    </source>
</reference>
<reference evidence="3" key="6">
    <citation type="journal article" date="2008" name="Nucleic Acids Res.">
        <title>The rice annotation project database (RAP-DB): 2008 update.</title>
        <authorList>
            <consortium name="The rice annotation project (RAP)"/>
        </authorList>
    </citation>
    <scope>GENOME REANNOTATION</scope>
    <source>
        <strain evidence="3">cv. Nipponbare</strain>
    </source>
</reference>
<sequence length="164" mass="18401">MPSLGVSSIGVSSVSLLNAVASHCQLPLVSYLWEMGSDGVLLAGVELVLVSGEHSGQRGCRFFWCVAFEPYETAHEPAAREAVRFLQSIYGFVVHDYNFRYMVSYREIAASAIDLAIAASTCLAHMRAPHDLHCFRFESLFREFCSVWFAFVAEEHNLNHFGWM</sequence>
<name>Q0J742_ORYSJ</name>
<dbReference type="Gramene" id="Os08t0233900-01">
    <property type="protein sequence ID" value="Os08t0233900-01"/>
    <property type="gene ID" value="Os08g0233900"/>
</dbReference>
<dbReference type="EMBL" id="AP005603">
    <property type="protein sequence ID" value="BAD03797.1"/>
    <property type="molecule type" value="Genomic_DNA"/>
</dbReference>
<reference evidence="2" key="5">
    <citation type="journal article" date="2008" name="Nucleic Acids Res.">
        <title>The Rice Annotation Project Database (RAP-DB): 2008 update.</title>
        <authorList>
            <consortium name="The Rice Annotation Project (RAP)"/>
            <person name="Tanaka T."/>
            <person name="Antonio B.A."/>
            <person name="Kikuchi S."/>
            <person name="Matsumoto T."/>
            <person name="Nagamura Y."/>
            <person name="Numa H."/>
            <person name="Sakai H."/>
            <person name="Wu J."/>
            <person name="Itoh T."/>
            <person name="Sasaki T."/>
            <person name="Aono R."/>
            <person name="Fujii Y."/>
            <person name="Habara T."/>
            <person name="Harada E."/>
            <person name="Kanno M."/>
            <person name="Kawahara Y."/>
            <person name="Kawashima H."/>
            <person name="Kubooka H."/>
            <person name="Matsuya A."/>
            <person name="Nakaoka H."/>
            <person name="Saichi N."/>
            <person name="Sanbonmatsu R."/>
            <person name="Sato Y."/>
            <person name="Shinso Y."/>
            <person name="Suzuki M."/>
            <person name="Takeda J."/>
            <person name="Tanino M."/>
            <person name="Todokoro F."/>
            <person name="Yamaguchi K."/>
            <person name="Yamamoto N."/>
            <person name="Yamasaki C."/>
            <person name="Imanishi T."/>
            <person name="Okido T."/>
            <person name="Tada M."/>
            <person name="Ikeo K."/>
            <person name="Tateno Y."/>
            <person name="Gojobori T."/>
            <person name="Lin Y.C."/>
            <person name="Wei F.J."/>
            <person name="Hsing Y.I."/>
            <person name="Zhao Q."/>
            <person name="Han B."/>
            <person name="Kramer M.R."/>
            <person name="McCombie R.W."/>
            <person name="Lonsdale D."/>
            <person name="O'Donovan C.C."/>
            <person name="Whitfield E.J."/>
            <person name="Apweiler R."/>
            <person name="Koyanagi K.O."/>
            <person name="Khurana J.P."/>
            <person name="Raghuvanshi S."/>
            <person name="Singh N.K."/>
            <person name="Tyagi A.K."/>
            <person name="Haberer G."/>
            <person name="Fujisawa M."/>
            <person name="Hosokawa S."/>
            <person name="Ito Y."/>
            <person name="Ikawa H."/>
            <person name="Shibata M."/>
            <person name="Yamamoto M."/>
            <person name="Bruskiewich R.M."/>
            <person name="Hoen D.R."/>
            <person name="Bureau TE."/>
            <person name="Namiki N."/>
            <person name="Ohyanagi H."/>
            <person name="Sakai Y."/>
            <person name="Nobushima S."/>
            <person name="Sakata K."/>
            <person name="Barrero R.A."/>
            <person name="Sato Y."/>
            <person name="Souvorov A."/>
            <person name="Smith-White B."/>
            <person name="Tatusova T."/>
            <person name="An S."/>
            <person name="An G."/>
            <person name="OOta S."/>
            <person name="Fuks G."/>
            <person name="Messing J."/>
            <person name="Christie K.R."/>
            <person name="Lieberherr D."/>
            <person name="Kim H."/>
            <person name="Zuccolo A."/>
            <person name="Wing R.A."/>
            <person name="Nobuta K."/>
            <person name="Green P.J."/>
            <person name="Lu C."/>
            <person name="Meyers BC."/>
            <person name="Chaparro C."/>
            <person name="Piegu B."/>
            <person name="Panaud O."/>
            <person name="Echeverria M."/>
        </authorList>
    </citation>
    <scope>NUCLEOTIDE SEQUENCE</scope>
</reference>
<dbReference type="Proteomes" id="UP000000763">
    <property type="component" value="Chromosome 8"/>
</dbReference>
<evidence type="ECO:0000313" key="1">
    <source>
        <dbReference type="EMBL" id="BAD03797.1"/>
    </source>
</evidence>
<reference evidence="1" key="1">
    <citation type="submission" date="2002-08" db="EMBL/GenBank/DDBJ databases">
        <title>Oryza sativa nipponbare(GA3) genomic DNA, chromosome 8, BAC clone:B1047A05.</title>
        <authorList>
            <person name="Sasaki T."/>
            <person name="Matsumoto T."/>
            <person name="Katayose Y."/>
        </authorList>
    </citation>
    <scope>NUCLEOTIDE SEQUENCE</scope>
</reference>
<dbReference type="AlphaFoldDB" id="Q0J742"/>
<evidence type="ECO:0000313" key="2">
    <source>
        <dbReference type="EMBL" id="BAF23223.1"/>
    </source>
</evidence>
<proteinExistence type="predicted"/>
<dbReference type="OMA" id="STCLAHM"/>
<organism evidence="2 3">
    <name type="scientific">Oryza sativa subsp. japonica</name>
    <name type="common">Rice</name>
    <dbReference type="NCBI Taxonomy" id="39947"/>
    <lineage>
        <taxon>Eukaryota</taxon>
        <taxon>Viridiplantae</taxon>
        <taxon>Streptophyta</taxon>
        <taxon>Embryophyta</taxon>
        <taxon>Tracheophyta</taxon>
        <taxon>Spermatophyta</taxon>
        <taxon>Magnoliopsida</taxon>
        <taxon>Liliopsida</taxon>
        <taxon>Poales</taxon>
        <taxon>Poaceae</taxon>
        <taxon>BOP clade</taxon>
        <taxon>Oryzoideae</taxon>
        <taxon>Oryzeae</taxon>
        <taxon>Oryzinae</taxon>
        <taxon>Oryza</taxon>
        <taxon>Oryza sativa</taxon>
    </lineage>
</organism>
<reference evidence="2" key="7">
    <citation type="submission" date="2012-08" db="EMBL/GenBank/DDBJ databases">
        <title>Oryza sativa nipponbare(GA3) genomic DNA, chromosome 8.</title>
        <authorList>
            <consortium name="IRGSP(International Rice Genome Sequencing Project)"/>
        </authorList>
    </citation>
    <scope>NUCLEOTIDE SEQUENCE</scope>
</reference>
<accession>Q0J742</accession>
<dbReference type="OrthoDB" id="1900198at2759"/>